<keyword evidence="9" id="KW-0902">Two-component regulatory system</keyword>
<evidence type="ECO:0000313" key="12">
    <source>
        <dbReference type="EMBL" id="MEF2966984.1"/>
    </source>
</evidence>
<proteinExistence type="predicted"/>
<evidence type="ECO:0000256" key="10">
    <source>
        <dbReference type="SAM" id="Phobius"/>
    </source>
</evidence>
<dbReference type="EC" id="2.7.13.3" evidence="3"/>
<dbReference type="PRINTS" id="PR00344">
    <property type="entry name" value="BCTRLSENSOR"/>
</dbReference>
<evidence type="ECO:0000256" key="1">
    <source>
        <dbReference type="ARBA" id="ARBA00000085"/>
    </source>
</evidence>
<dbReference type="SMART" id="SM00388">
    <property type="entry name" value="HisKA"/>
    <property type="match status" value="1"/>
</dbReference>
<comment type="subcellular location">
    <subcellularLocation>
        <location evidence="2">Membrane</location>
    </subcellularLocation>
</comment>
<keyword evidence="6" id="KW-0547">Nucleotide-binding</keyword>
<dbReference type="SMART" id="SM00387">
    <property type="entry name" value="HATPase_c"/>
    <property type="match status" value="1"/>
</dbReference>
<dbReference type="PROSITE" id="PS50109">
    <property type="entry name" value="HIS_KIN"/>
    <property type="match status" value="1"/>
</dbReference>
<comment type="caution">
    <text evidence="12">The sequence shown here is derived from an EMBL/GenBank/DDBJ whole genome shotgun (WGS) entry which is preliminary data.</text>
</comment>
<keyword evidence="13" id="KW-1185">Reference proteome</keyword>
<dbReference type="InterPro" id="IPR003594">
    <property type="entry name" value="HATPase_dom"/>
</dbReference>
<dbReference type="Pfam" id="PF00512">
    <property type="entry name" value="HisKA"/>
    <property type="match status" value="1"/>
</dbReference>
<dbReference type="SUPFAM" id="SSF47384">
    <property type="entry name" value="Homodimeric domain of signal transducing histidine kinase"/>
    <property type="match status" value="1"/>
</dbReference>
<dbReference type="Gene3D" id="3.30.565.10">
    <property type="entry name" value="Histidine kinase-like ATPase, C-terminal domain"/>
    <property type="match status" value="1"/>
</dbReference>
<keyword evidence="4" id="KW-0597">Phosphoprotein</keyword>
<dbReference type="Pfam" id="PF02518">
    <property type="entry name" value="HATPase_c"/>
    <property type="match status" value="1"/>
</dbReference>
<dbReference type="Proteomes" id="UP001306950">
    <property type="component" value="Unassembled WGS sequence"/>
</dbReference>
<reference evidence="12 13" key="1">
    <citation type="submission" date="2024-02" db="EMBL/GenBank/DDBJ databases">
        <title>A nitrogen-fixing paenibacillus bacterium.</title>
        <authorList>
            <person name="Zhang W.L."/>
            <person name="Chen S.F."/>
        </authorList>
    </citation>
    <scope>NUCLEOTIDE SEQUENCE [LARGE SCALE GENOMIC DNA]</scope>
    <source>
        <strain evidence="12 13">M1</strain>
    </source>
</reference>
<evidence type="ECO:0000256" key="8">
    <source>
        <dbReference type="ARBA" id="ARBA00022840"/>
    </source>
</evidence>
<dbReference type="PANTHER" id="PTHR45453:SF1">
    <property type="entry name" value="PHOSPHATE REGULON SENSOR PROTEIN PHOR"/>
    <property type="match status" value="1"/>
</dbReference>
<dbReference type="Gene3D" id="1.10.287.130">
    <property type="match status" value="1"/>
</dbReference>
<keyword evidence="5" id="KW-0808">Transferase</keyword>
<evidence type="ECO:0000256" key="7">
    <source>
        <dbReference type="ARBA" id="ARBA00022777"/>
    </source>
</evidence>
<dbReference type="EMBL" id="JAZHPZ010000006">
    <property type="protein sequence ID" value="MEF2966984.1"/>
    <property type="molecule type" value="Genomic_DNA"/>
</dbReference>
<dbReference type="SUPFAM" id="SSF55874">
    <property type="entry name" value="ATPase domain of HSP90 chaperone/DNA topoisomerase II/histidine kinase"/>
    <property type="match status" value="1"/>
</dbReference>
<dbReference type="InterPro" id="IPR003661">
    <property type="entry name" value="HisK_dim/P_dom"/>
</dbReference>
<gene>
    <name evidence="12" type="ORF">V3851_14175</name>
</gene>
<keyword evidence="10" id="KW-0812">Transmembrane</keyword>
<evidence type="ECO:0000256" key="5">
    <source>
        <dbReference type="ARBA" id="ARBA00022679"/>
    </source>
</evidence>
<feature type="transmembrane region" description="Helical" evidence="10">
    <location>
        <begin position="90"/>
        <end position="110"/>
    </location>
</feature>
<keyword evidence="7 12" id="KW-0418">Kinase</keyword>
<evidence type="ECO:0000256" key="9">
    <source>
        <dbReference type="ARBA" id="ARBA00023012"/>
    </source>
</evidence>
<dbReference type="GO" id="GO:0016301">
    <property type="term" value="F:kinase activity"/>
    <property type="evidence" value="ECO:0007669"/>
    <property type="project" value="UniProtKB-KW"/>
</dbReference>
<dbReference type="InterPro" id="IPR050351">
    <property type="entry name" value="BphY/WalK/GraS-like"/>
</dbReference>
<evidence type="ECO:0000256" key="4">
    <source>
        <dbReference type="ARBA" id="ARBA00022553"/>
    </source>
</evidence>
<organism evidence="12 13">
    <name type="scientific">Paenibacillus haidiansis</name>
    <dbReference type="NCBI Taxonomy" id="1574488"/>
    <lineage>
        <taxon>Bacteria</taxon>
        <taxon>Bacillati</taxon>
        <taxon>Bacillota</taxon>
        <taxon>Bacilli</taxon>
        <taxon>Bacillales</taxon>
        <taxon>Paenibacillaceae</taxon>
        <taxon>Paenibacillus</taxon>
    </lineage>
</organism>
<evidence type="ECO:0000259" key="11">
    <source>
        <dbReference type="PROSITE" id="PS50109"/>
    </source>
</evidence>
<protein>
    <recommendedName>
        <fullName evidence="3">histidine kinase</fullName>
        <ecNumber evidence="3">2.7.13.3</ecNumber>
    </recommendedName>
</protein>
<keyword evidence="8" id="KW-0067">ATP-binding</keyword>
<evidence type="ECO:0000256" key="2">
    <source>
        <dbReference type="ARBA" id="ARBA00004370"/>
    </source>
</evidence>
<accession>A0ABU7VT89</accession>
<sequence length="390" mass="43644">MILSPTFKRLCLVLSGCLLIGVLLGLLSSKLVVRQEYRIAAQMLGAVERIEPELADKLIQELKVSDAPDTGTYILQKYGYSPDTFWKRNLSTMIGSGVLLMLFLGASLGVREYVAAKKSKNRIDELTSYLKSVNLGRYSLLVRKEDAYSHLEDEIYKTVTGLRQSRVNAIRERQSLARNLADISHQLKTPITSMSLMTQLLAEQRTGEDAVYIEKLDRQLHRLNTLLSSLLTLSKLDAGTLEMKCERIHVGAMLTRAVEPVEDMLHEKKQSLLFIPDNDIRITGDISWLAEAFLNLIKNCCEHTPEGGTISVSYSQNPLYTEIVVEDNGSGFDMRDLPHLFERFYRGKHSLKDSIGIGLALSKSIIELQNGSVRAENAPKGGARFIAKIL</sequence>
<comment type="catalytic activity">
    <reaction evidence="1">
        <text>ATP + protein L-histidine = ADP + protein N-phospho-L-histidine.</text>
        <dbReference type="EC" id="2.7.13.3"/>
    </reaction>
</comment>
<evidence type="ECO:0000313" key="13">
    <source>
        <dbReference type="Proteomes" id="UP001306950"/>
    </source>
</evidence>
<dbReference type="InterPro" id="IPR005467">
    <property type="entry name" value="His_kinase_dom"/>
</dbReference>
<feature type="domain" description="Histidine kinase" evidence="11">
    <location>
        <begin position="182"/>
        <end position="390"/>
    </location>
</feature>
<dbReference type="InterPro" id="IPR004358">
    <property type="entry name" value="Sig_transdc_His_kin-like_C"/>
</dbReference>
<name>A0ABU7VT89_9BACL</name>
<keyword evidence="10" id="KW-0472">Membrane</keyword>
<dbReference type="InterPro" id="IPR036097">
    <property type="entry name" value="HisK_dim/P_sf"/>
</dbReference>
<evidence type="ECO:0000256" key="3">
    <source>
        <dbReference type="ARBA" id="ARBA00012438"/>
    </source>
</evidence>
<keyword evidence="10" id="KW-1133">Transmembrane helix</keyword>
<dbReference type="CDD" id="cd00075">
    <property type="entry name" value="HATPase"/>
    <property type="match status" value="1"/>
</dbReference>
<evidence type="ECO:0000256" key="6">
    <source>
        <dbReference type="ARBA" id="ARBA00022741"/>
    </source>
</evidence>
<dbReference type="InterPro" id="IPR036890">
    <property type="entry name" value="HATPase_C_sf"/>
</dbReference>
<dbReference type="RefSeq" id="WP_331847205.1">
    <property type="nucleotide sequence ID" value="NZ_JAZHPZ010000006.1"/>
</dbReference>
<dbReference type="CDD" id="cd00082">
    <property type="entry name" value="HisKA"/>
    <property type="match status" value="1"/>
</dbReference>
<dbReference type="PANTHER" id="PTHR45453">
    <property type="entry name" value="PHOSPHATE REGULON SENSOR PROTEIN PHOR"/>
    <property type="match status" value="1"/>
</dbReference>